<reference evidence="2" key="3">
    <citation type="submission" date="2025-09" db="UniProtKB">
        <authorList>
            <consortium name="Ensembl"/>
        </authorList>
    </citation>
    <scope>IDENTIFICATION</scope>
</reference>
<protein>
    <submittedName>
        <fullName evidence="2">Family with sequence similarity 120 member C</fullName>
    </submittedName>
</protein>
<evidence type="ECO:0000256" key="1">
    <source>
        <dbReference type="SAM" id="MobiDB-lite"/>
    </source>
</evidence>
<name>A0A4W5JNA0_9TELE</name>
<reference evidence="3" key="1">
    <citation type="submission" date="2018-06" db="EMBL/GenBank/DDBJ databases">
        <title>Genome assembly of Danube salmon.</title>
        <authorList>
            <person name="Macqueen D.J."/>
            <person name="Gundappa M.K."/>
        </authorList>
    </citation>
    <scope>NUCLEOTIDE SEQUENCE [LARGE SCALE GENOMIC DNA]</scope>
</reference>
<dbReference type="STRING" id="62062.ENSHHUP00000001189"/>
<dbReference type="GO" id="GO:0005634">
    <property type="term" value="C:nucleus"/>
    <property type="evidence" value="ECO:0007669"/>
    <property type="project" value="TreeGrafter"/>
</dbReference>
<sequence>KMAVCIEDDCNSELPPASLLFRAARQYSYGVLFSLAETHRRLERLAMRNRGPLDVPPVIVKEWSSGKSKSALTPELVPALCFREWTCPNLRRLWLGRASEDRSRRTRAFLACLRSDCPALLNPAQVPQHLLLMCCVLRYMMQWPGGRILQRHELDAFLAQAVSNQLYEPDQLQELKVEKVDGRGVQLASLFMAGVDTALLVNDVCGQPLPWEHCCPWGFFDGKLFQTKLARAARDRQALLDMCEGQEELVSRVEKMRQAILEGINFSRPPPPPPPLPPPSFLPPPPFYPLPPLYPPRPMAGLQSIPPQGGKLEIAGMVVGQWAGNKPLRGRGGFNMQVVSVGAGRGPPKSSEGEGLNSGGVAQKLNGSPAASAIGQPLDLPPLAQPNPCALASKDNQSEEDPCCLDSCPSDGM</sequence>
<reference evidence="2" key="2">
    <citation type="submission" date="2025-08" db="UniProtKB">
        <authorList>
            <consortium name="Ensembl"/>
        </authorList>
    </citation>
    <scope>IDENTIFICATION</scope>
</reference>
<dbReference type="PANTHER" id="PTHR15976:SF15">
    <property type="entry name" value="CONSTITUTIVE COACTIVATOR OF PPAR-GAMMA-LIKE PROTEIN 2"/>
    <property type="match status" value="1"/>
</dbReference>
<dbReference type="Ensembl" id="ENSHHUT00000001220.1">
    <property type="protein sequence ID" value="ENSHHUP00000001189.1"/>
    <property type="gene ID" value="ENSHHUG00000000804.1"/>
</dbReference>
<dbReference type="GeneTree" id="ENSGT00530000063168"/>
<dbReference type="InterPro" id="IPR026784">
    <property type="entry name" value="Coact_PPARg"/>
</dbReference>
<evidence type="ECO:0000313" key="3">
    <source>
        <dbReference type="Proteomes" id="UP000314982"/>
    </source>
</evidence>
<feature type="region of interest" description="Disordered" evidence="1">
    <location>
        <begin position="339"/>
        <end position="413"/>
    </location>
</feature>
<evidence type="ECO:0000313" key="2">
    <source>
        <dbReference type="Ensembl" id="ENSHHUP00000001189.1"/>
    </source>
</evidence>
<dbReference type="AlphaFoldDB" id="A0A4W5JNA0"/>
<dbReference type="PANTHER" id="PTHR15976">
    <property type="entry name" value="CONSTITUTIVE COACTIVATOR OF PEROXISOME PROLIFERATOR-ACTIVATED RECEPTOR GAMMA"/>
    <property type="match status" value="1"/>
</dbReference>
<accession>A0A4W5JNA0</accession>
<organism evidence="2 3">
    <name type="scientific">Hucho hucho</name>
    <name type="common">huchen</name>
    <dbReference type="NCBI Taxonomy" id="62062"/>
    <lineage>
        <taxon>Eukaryota</taxon>
        <taxon>Metazoa</taxon>
        <taxon>Chordata</taxon>
        <taxon>Craniata</taxon>
        <taxon>Vertebrata</taxon>
        <taxon>Euteleostomi</taxon>
        <taxon>Actinopterygii</taxon>
        <taxon>Neopterygii</taxon>
        <taxon>Teleostei</taxon>
        <taxon>Protacanthopterygii</taxon>
        <taxon>Salmoniformes</taxon>
        <taxon>Salmonidae</taxon>
        <taxon>Salmoninae</taxon>
        <taxon>Hucho</taxon>
    </lineage>
</organism>
<dbReference type="Proteomes" id="UP000314982">
    <property type="component" value="Unassembled WGS sequence"/>
</dbReference>
<proteinExistence type="predicted"/>
<keyword evidence="3" id="KW-1185">Reference proteome</keyword>